<feature type="transmembrane region" description="Helical" evidence="11">
    <location>
        <begin position="21"/>
        <end position="46"/>
    </location>
</feature>
<evidence type="ECO:0000256" key="11">
    <source>
        <dbReference type="SAM" id="Phobius"/>
    </source>
</evidence>
<dbReference type="InterPro" id="IPR052162">
    <property type="entry name" value="Sensor_kinase/Photoreceptor"/>
</dbReference>
<dbReference type="SUPFAM" id="SSF55781">
    <property type="entry name" value="GAF domain-like"/>
    <property type="match status" value="1"/>
</dbReference>
<keyword evidence="17" id="KW-1185">Reference proteome</keyword>
<sequence>MKAAPLQKRTPGASIHPLQKFIHSLFLAPSAFVVLSVTLTLTGIAWHFTQQNIENKAHTRFDRRVARASRAIEGRIQTYTDILLSVRGLFAVNQNITRADWRRYIESLQLQKRYPGIYDLIFVRYVPKSERAAFERQVRNDTSIGPKGYPDFSIHPEGDRPEYFPIEFTEPFSPIPVQFGFDIGSEPVRRQALEQARDTGHPVSTGRIILVGTEEVGFSIRVPVYRNGLPQTTVEEKRRALIGFVASAFNMKDLMQEVLGGNSRLDFQFEIFDGGMEKTTNPLPLLTKESLLYDSNDILGANTGNNPPRYTQIASLDIAGRHWHIYFSTHASFLSEIEETLPFLILFGGATFSLLLSYITWSTTTARRRAIDLAESMTVDLRESEERFRAIFDRAPSGIGVVDLEGRFIQVNQSYAAFLGYTREELTGRTFQEMTHPDDLAASMRVREELAAGKTDKHRFEKRYIRKDGRIVWGDITVSQINDPSGKPKYFVAVVDDITERKQMEEALRETNHTLQALIQASPLAIITLDLNGKVTTWNPAARQIFGWSPEEAIGRFNPIVPKEKENEFKGLVQALLQGKVFSNLEVSRQRKNGSQVDVSLSTAPLRDGQGHIRGIVGILADMTVQKRAEEALRNSESRFRRVIDSNMIGIVFSDVNGNITEANDAFLQMVGYTREELRSGEISWKEMTPSEYRLLDVKGLDEMAATGVCAPFEKEFIRKDGSRIPVMIGAAFLEASREKTVGFVVDITDRKRADERLRESEEKYRLLFENNPYPMWVFDLETLAFLAVNEATVSRYGYHREEFLSMTITDLCPAEDIPTLLKNLPQISTRVGPGGIWRNRKKDGTVIDVEITSDLISFSGRKAKLVLANDVTERLRAEEALRQSEEQYRLLFDRNPHPMWVVDPSTHTFLAVNEAAIRHYGYSREAFLRMTICDIRPPEEIPLLLGYLQEAAHRETSSDPVMGGVWTHRKKDGSLIEAEITWNLILFRGKEARLVLAEDVTESRKTERELQDSERRFRQLAENIHEIFWIVERDPFRLLYISPAYEQIWGRACQSLYDQPKSFLDAVYPEDRVRVLDAMEQQGRGEPTDTEYRIIRTDGSVRWIRDRGFPIKDGSGKVYRVAGVAEDITERRQAEQALRETNETLRALIHASPLAIFALDSEGKVKMWNPAAERLFGWREYEIFNQRFPILPVDQEEELDLLQKLVCEGKGFTGLETCHSRKDGSSVDISISVAPLPGSEPTMTGIVAVVADISDRKKTEEALRKSEERFHLATRATNDAVWDWDLITNTLWWNENLQTLFGYKPEEIEPGIESWTNRLHPEDKERVLSGIHSAIAGGDQLWSGEYRFRRGDGSYATLLDRGYIVRDAAGTPVRMIGAMMDITERNHAEEALRIKTDQLAAVTDAMTAYLDSRDWNETSSLLLRSALRQTESEYGFIGVVVEGPAFRILAIEGIDVGPIQIRPFYKDALRMDGKQEYLELYRFDNLFGKVIESGKVVISNDAAADPRSGGIPPGHPAMRNFLGVPIVRANEVVGMIGIANRPGGYSGTEQAGLEILSHATGVLYDSYRRREREIALENQQRNVEKELRRSQEQLRSLSSRLHSMVEEERTRISREIHDELGQLLTILKMELSWLKKRLPKKEALLRDRTKSMAKLVDTTVQTLRKISTELRPGVLDDLGLTAAIEWQVSEFQNRTGMRCRFTVRPEEILLDPDRSTAVFRIFQETLTNIVRHANADEVAILLEKTEEVLTLEVRDNGRGITQNQITNSKSLGLLGIRERALLWGGTVQIGGVPGKGTTITVRIPLQQPTDVGKEV</sequence>
<dbReference type="PROSITE" id="PS50109">
    <property type="entry name" value="HIS_KIN"/>
    <property type="match status" value="1"/>
</dbReference>
<feature type="coiled-coil region" evidence="10">
    <location>
        <begin position="1574"/>
        <end position="1608"/>
    </location>
</feature>
<dbReference type="Pfam" id="PF08447">
    <property type="entry name" value="PAS_3"/>
    <property type="match status" value="2"/>
</dbReference>
<dbReference type="InterPro" id="IPR013655">
    <property type="entry name" value="PAS_fold_3"/>
</dbReference>
<feature type="domain" description="PAS" evidence="13">
    <location>
        <begin position="1014"/>
        <end position="1087"/>
    </location>
</feature>
<dbReference type="SMART" id="SM00065">
    <property type="entry name" value="GAF"/>
    <property type="match status" value="1"/>
</dbReference>
<dbReference type="InterPro" id="IPR006189">
    <property type="entry name" value="CHASE_dom"/>
</dbReference>
<dbReference type="CDD" id="cd16917">
    <property type="entry name" value="HATPase_UhpB-NarQ-NarX-like"/>
    <property type="match status" value="1"/>
</dbReference>
<feature type="domain" description="PAC" evidence="14">
    <location>
        <begin position="583"/>
        <end position="635"/>
    </location>
</feature>
<dbReference type="SUPFAM" id="SSF55874">
    <property type="entry name" value="ATPase domain of HSP90 chaperone/DNA topoisomerase II/histidine kinase"/>
    <property type="match status" value="1"/>
</dbReference>
<dbReference type="InterPro" id="IPR013656">
    <property type="entry name" value="PAS_4"/>
</dbReference>
<dbReference type="SMART" id="SM01079">
    <property type="entry name" value="CHASE"/>
    <property type="match status" value="1"/>
</dbReference>
<dbReference type="SMART" id="SM00086">
    <property type="entry name" value="PAC"/>
    <property type="match status" value="8"/>
</dbReference>
<dbReference type="PANTHER" id="PTHR43304">
    <property type="entry name" value="PHYTOCHROME-LIKE PROTEIN CPH1"/>
    <property type="match status" value="1"/>
</dbReference>
<evidence type="ECO:0000256" key="4">
    <source>
        <dbReference type="ARBA" id="ARBA00022553"/>
    </source>
</evidence>
<evidence type="ECO:0000256" key="6">
    <source>
        <dbReference type="ARBA" id="ARBA00022692"/>
    </source>
</evidence>
<dbReference type="InterPro" id="IPR035965">
    <property type="entry name" value="PAS-like_dom_sf"/>
</dbReference>
<feature type="domain" description="PAS" evidence="13">
    <location>
        <begin position="384"/>
        <end position="454"/>
    </location>
</feature>
<dbReference type="InterPro" id="IPR003018">
    <property type="entry name" value="GAF"/>
</dbReference>
<keyword evidence="5" id="KW-0808">Transferase</keyword>
<dbReference type="PROSITE" id="PS50113">
    <property type="entry name" value="PAC"/>
    <property type="match status" value="6"/>
</dbReference>
<dbReference type="GO" id="GO:0016020">
    <property type="term" value="C:membrane"/>
    <property type="evidence" value="ECO:0007669"/>
    <property type="project" value="UniProtKB-SubCell"/>
</dbReference>
<gene>
    <name evidence="16" type="ORF">MNODULE_03090</name>
</gene>
<dbReference type="InterPro" id="IPR001610">
    <property type="entry name" value="PAC"/>
</dbReference>
<evidence type="ECO:0000256" key="2">
    <source>
        <dbReference type="ARBA" id="ARBA00004370"/>
    </source>
</evidence>
<accession>A0A7X6DM42</accession>
<feature type="domain" description="PAC" evidence="14">
    <location>
        <begin position="1089"/>
        <end position="1141"/>
    </location>
</feature>
<dbReference type="InterPro" id="IPR013767">
    <property type="entry name" value="PAS_fold"/>
</dbReference>
<dbReference type="InterPro" id="IPR029016">
    <property type="entry name" value="GAF-like_dom_sf"/>
</dbReference>
<feature type="domain" description="PAS" evidence="13">
    <location>
        <begin position="1142"/>
        <end position="1207"/>
    </location>
</feature>
<dbReference type="Pfam" id="PF13185">
    <property type="entry name" value="GAF_2"/>
    <property type="match status" value="1"/>
</dbReference>
<dbReference type="PROSITE" id="PS50112">
    <property type="entry name" value="PAS"/>
    <property type="match status" value="8"/>
</dbReference>
<feature type="domain" description="PAC" evidence="14">
    <location>
        <begin position="1343"/>
        <end position="1395"/>
    </location>
</feature>
<dbReference type="InterPro" id="IPR042240">
    <property type="entry name" value="CHASE_sf"/>
</dbReference>
<dbReference type="InterPro" id="IPR036890">
    <property type="entry name" value="HATPase_C_sf"/>
</dbReference>
<feature type="domain" description="CHASE" evidence="15">
    <location>
        <begin position="92"/>
        <end position="326"/>
    </location>
</feature>
<dbReference type="GO" id="GO:0006355">
    <property type="term" value="P:regulation of DNA-templated transcription"/>
    <property type="evidence" value="ECO:0007669"/>
    <property type="project" value="InterPro"/>
</dbReference>
<comment type="caution">
    <text evidence="16">The sequence shown here is derived from an EMBL/GenBank/DDBJ whole genome shotgun (WGS) entry which is preliminary data.</text>
</comment>
<comment type="catalytic activity">
    <reaction evidence="1">
        <text>ATP + protein L-histidine = ADP + protein N-phospho-L-histidine.</text>
        <dbReference type="EC" id="2.7.13.3"/>
    </reaction>
</comment>
<dbReference type="Pfam" id="PF02518">
    <property type="entry name" value="HATPase_c"/>
    <property type="match status" value="1"/>
</dbReference>
<feature type="domain" description="PAS" evidence="13">
    <location>
        <begin position="885"/>
        <end position="956"/>
    </location>
</feature>
<evidence type="ECO:0000256" key="8">
    <source>
        <dbReference type="ARBA" id="ARBA00022989"/>
    </source>
</evidence>
<keyword evidence="8 11" id="KW-1133">Transmembrane helix</keyword>
<keyword evidence="9 11" id="KW-0472">Membrane</keyword>
<dbReference type="EC" id="2.7.13.3" evidence="3"/>
<dbReference type="Gene3D" id="3.30.450.20">
    <property type="entry name" value="PAS domain"/>
    <property type="match status" value="8"/>
</dbReference>
<dbReference type="Pfam" id="PF13426">
    <property type="entry name" value="PAS_9"/>
    <property type="match status" value="1"/>
</dbReference>
<evidence type="ECO:0000256" key="3">
    <source>
        <dbReference type="ARBA" id="ARBA00012438"/>
    </source>
</evidence>
<dbReference type="SMART" id="SM00387">
    <property type="entry name" value="HATPase_c"/>
    <property type="match status" value="1"/>
</dbReference>
<dbReference type="Pfam" id="PF03924">
    <property type="entry name" value="CHASE"/>
    <property type="match status" value="1"/>
</dbReference>
<protein>
    <recommendedName>
        <fullName evidence="3">histidine kinase</fullName>
        <ecNumber evidence="3">2.7.13.3</ecNumber>
    </recommendedName>
</protein>
<dbReference type="InterPro" id="IPR011712">
    <property type="entry name" value="Sig_transdc_His_kin_sub3_dim/P"/>
</dbReference>
<evidence type="ECO:0000259" key="12">
    <source>
        <dbReference type="PROSITE" id="PS50109"/>
    </source>
</evidence>
<feature type="domain" description="PAS" evidence="13">
    <location>
        <begin position="636"/>
        <end position="678"/>
    </location>
</feature>
<dbReference type="InterPro" id="IPR003594">
    <property type="entry name" value="HATPase_dom"/>
</dbReference>
<evidence type="ECO:0000259" key="15">
    <source>
        <dbReference type="PROSITE" id="PS50839"/>
    </source>
</evidence>
<keyword evidence="7" id="KW-0418">Kinase</keyword>
<dbReference type="EMBL" id="VTOW01000001">
    <property type="protein sequence ID" value="NKE69733.1"/>
    <property type="molecule type" value="Genomic_DNA"/>
</dbReference>
<keyword evidence="10" id="KW-0175">Coiled coil</keyword>
<feature type="domain" description="Histidine kinase" evidence="12">
    <location>
        <begin position="1612"/>
        <end position="1808"/>
    </location>
</feature>
<feature type="domain" description="PAC" evidence="14">
    <location>
        <begin position="711"/>
        <end position="760"/>
    </location>
</feature>
<dbReference type="SUPFAM" id="SSF55785">
    <property type="entry name" value="PYP-like sensor domain (PAS domain)"/>
    <property type="match status" value="8"/>
</dbReference>
<evidence type="ECO:0000256" key="9">
    <source>
        <dbReference type="ARBA" id="ARBA00023136"/>
    </source>
</evidence>
<comment type="subcellular location">
    <subcellularLocation>
        <location evidence="2">Membrane</location>
    </subcellularLocation>
</comment>
<dbReference type="NCBIfam" id="TIGR00229">
    <property type="entry name" value="sensory_box"/>
    <property type="match status" value="8"/>
</dbReference>
<feature type="domain" description="PAC" evidence="14">
    <location>
        <begin position="1214"/>
        <end position="1266"/>
    </location>
</feature>
<feature type="domain" description="PAS" evidence="13">
    <location>
        <begin position="761"/>
        <end position="832"/>
    </location>
</feature>
<dbReference type="Pfam" id="PF07730">
    <property type="entry name" value="HisKA_3"/>
    <property type="match status" value="1"/>
</dbReference>
<dbReference type="Gene3D" id="2.10.70.100">
    <property type="match status" value="1"/>
</dbReference>
<evidence type="ECO:0000259" key="14">
    <source>
        <dbReference type="PROSITE" id="PS50113"/>
    </source>
</evidence>
<feature type="domain" description="PAC" evidence="14">
    <location>
        <begin position="458"/>
        <end position="510"/>
    </location>
</feature>
<dbReference type="PANTHER" id="PTHR43304:SF1">
    <property type="entry name" value="PAC DOMAIN-CONTAINING PROTEIN"/>
    <property type="match status" value="1"/>
</dbReference>
<evidence type="ECO:0000256" key="7">
    <source>
        <dbReference type="ARBA" id="ARBA00022777"/>
    </source>
</evidence>
<keyword evidence="4" id="KW-0597">Phosphoprotein</keyword>
<dbReference type="InterPro" id="IPR000014">
    <property type="entry name" value="PAS"/>
</dbReference>
<evidence type="ECO:0000313" key="16">
    <source>
        <dbReference type="EMBL" id="NKE69733.1"/>
    </source>
</evidence>
<evidence type="ECO:0000256" key="10">
    <source>
        <dbReference type="SAM" id="Coils"/>
    </source>
</evidence>
<dbReference type="InterPro" id="IPR000700">
    <property type="entry name" value="PAS-assoc_C"/>
</dbReference>
<dbReference type="Gene3D" id="3.30.450.40">
    <property type="match status" value="1"/>
</dbReference>
<keyword evidence="6 11" id="KW-0812">Transmembrane</keyword>
<dbReference type="Gene3D" id="3.30.450.350">
    <property type="entry name" value="CHASE domain"/>
    <property type="match status" value="1"/>
</dbReference>
<dbReference type="SMART" id="SM00091">
    <property type="entry name" value="PAS"/>
    <property type="match status" value="8"/>
</dbReference>
<dbReference type="Proteomes" id="UP000534783">
    <property type="component" value="Unassembled WGS sequence"/>
</dbReference>
<dbReference type="Pfam" id="PF08448">
    <property type="entry name" value="PAS_4"/>
    <property type="match status" value="1"/>
</dbReference>
<dbReference type="Gene3D" id="3.30.565.10">
    <property type="entry name" value="Histidine kinase-like ATPase, C-terminal domain"/>
    <property type="match status" value="1"/>
</dbReference>
<dbReference type="PROSITE" id="PS50839">
    <property type="entry name" value="CHASE"/>
    <property type="match status" value="1"/>
</dbReference>
<dbReference type="GO" id="GO:0046983">
    <property type="term" value="F:protein dimerization activity"/>
    <property type="evidence" value="ECO:0007669"/>
    <property type="project" value="InterPro"/>
</dbReference>
<evidence type="ECO:0000256" key="1">
    <source>
        <dbReference type="ARBA" id="ARBA00000085"/>
    </source>
</evidence>
<proteinExistence type="predicted"/>
<dbReference type="Pfam" id="PF00989">
    <property type="entry name" value="PAS"/>
    <property type="match status" value="4"/>
</dbReference>
<name>A0A7X6DM42_9BACT</name>
<organism evidence="16 17">
    <name type="scientific">Candidatus Manganitrophus noduliformans</name>
    <dbReference type="NCBI Taxonomy" id="2606439"/>
    <lineage>
        <taxon>Bacteria</taxon>
        <taxon>Pseudomonadati</taxon>
        <taxon>Nitrospirota</taxon>
        <taxon>Nitrospiria</taxon>
        <taxon>Candidatus Troglogloeales</taxon>
        <taxon>Candidatus Manganitrophaceae</taxon>
        <taxon>Candidatus Manganitrophus</taxon>
    </lineage>
</organism>
<dbReference type="CDD" id="cd00130">
    <property type="entry name" value="PAS"/>
    <property type="match status" value="8"/>
</dbReference>
<dbReference type="Gene3D" id="1.20.5.1930">
    <property type="match status" value="1"/>
</dbReference>
<reference evidence="16 17" key="1">
    <citation type="journal article" date="2020" name="Nature">
        <title>Bacterial chemolithoautotrophy via manganese oxidation.</title>
        <authorList>
            <person name="Yu H."/>
            <person name="Leadbetter J.R."/>
        </authorList>
    </citation>
    <scope>NUCLEOTIDE SEQUENCE [LARGE SCALE GENOMIC DNA]</scope>
    <source>
        <strain evidence="16 17">Mn-1</strain>
    </source>
</reference>
<dbReference type="InterPro" id="IPR005467">
    <property type="entry name" value="His_kinase_dom"/>
</dbReference>
<dbReference type="GO" id="GO:0000155">
    <property type="term" value="F:phosphorelay sensor kinase activity"/>
    <property type="evidence" value="ECO:0007669"/>
    <property type="project" value="InterPro"/>
</dbReference>
<evidence type="ECO:0000313" key="17">
    <source>
        <dbReference type="Proteomes" id="UP000534783"/>
    </source>
</evidence>
<feature type="domain" description="PAS" evidence="13">
    <location>
        <begin position="1267"/>
        <end position="1339"/>
    </location>
</feature>
<evidence type="ECO:0000259" key="13">
    <source>
        <dbReference type="PROSITE" id="PS50112"/>
    </source>
</evidence>
<feature type="domain" description="PAS" evidence="13">
    <location>
        <begin position="511"/>
        <end position="580"/>
    </location>
</feature>
<feature type="coiled-coil region" evidence="10">
    <location>
        <begin position="997"/>
        <end position="1024"/>
    </location>
</feature>
<evidence type="ECO:0000256" key="5">
    <source>
        <dbReference type="ARBA" id="ARBA00022679"/>
    </source>
</evidence>